<dbReference type="EMBL" id="BAAAVM010000132">
    <property type="protein sequence ID" value="GAA2778386.1"/>
    <property type="molecule type" value="Genomic_DNA"/>
</dbReference>
<evidence type="ECO:0000313" key="3">
    <source>
        <dbReference type="EMBL" id="GAA2778386.1"/>
    </source>
</evidence>
<evidence type="ECO:0000259" key="2">
    <source>
        <dbReference type="Pfam" id="PF00561"/>
    </source>
</evidence>
<comment type="caution">
    <text evidence="3">The sequence shown here is derived from an EMBL/GenBank/DDBJ whole genome shotgun (WGS) entry which is preliminary data.</text>
</comment>
<dbReference type="InterPro" id="IPR000073">
    <property type="entry name" value="AB_hydrolase_1"/>
</dbReference>
<feature type="region of interest" description="Disordered" evidence="1">
    <location>
        <begin position="1"/>
        <end position="22"/>
    </location>
</feature>
<dbReference type="SUPFAM" id="SSF53474">
    <property type="entry name" value="alpha/beta-Hydrolases"/>
    <property type="match status" value="1"/>
</dbReference>
<dbReference type="Proteomes" id="UP001500893">
    <property type="component" value="Unassembled WGS sequence"/>
</dbReference>
<feature type="domain" description="AB hydrolase-1" evidence="2">
    <location>
        <begin position="32"/>
        <end position="263"/>
    </location>
</feature>
<dbReference type="PANTHER" id="PTHR43798:SF6">
    <property type="entry name" value="HYDROLASE, PUTATIVE (AFU_ORTHOLOGUE AFUA_4G13070)-RELATED"/>
    <property type="match status" value="1"/>
</dbReference>
<dbReference type="Pfam" id="PF00561">
    <property type="entry name" value="Abhydrolase_1"/>
    <property type="match status" value="1"/>
</dbReference>
<proteinExistence type="predicted"/>
<dbReference type="GO" id="GO:0016787">
    <property type="term" value="F:hydrolase activity"/>
    <property type="evidence" value="ECO:0007669"/>
    <property type="project" value="UniProtKB-KW"/>
</dbReference>
<dbReference type="InterPro" id="IPR029058">
    <property type="entry name" value="AB_hydrolase_fold"/>
</dbReference>
<dbReference type="RefSeq" id="WP_345059134.1">
    <property type="nucleotide sequence ID" value="NZ_BAAAVM010000132.1"/>
</dbReference>
<feature type="compositionally biased region" description="Low complexity" evidence="1">
    <location>
        <begin position="1"/>
        <end position="11"/>
    </location>
</feature>
<dbReference type="Gene3D" id="3.40.50.1820">
    <property type="entry name" value="alpha/beta hydrolase"/>
    <property type="match status" value="1"/>
</dbReference>
<dbReference type="InterPro" id="IPR050266">
    <property type="entry name" value="AB_hydrolase_sf"/>
</dbReference>
<evidence type="ECO:0000256" key="1">
    <source>
        <dbReference type="SAM" id="MobiDB-lite"/>
    </source>
</evidence>
<protein>
    <submittedName>
        <fullName evidence="3">Alpha/beta hydrolase</fullName>
    </submittedName>
</protein>
<name>A0ABN3V5N1_9ACTN</name>
<reference evidence="3 4" key="1">
    <citation type="journal article" date="2019" name="Int. J. Syst. Evol. Microbiol.">
        <title>The Global Catalogue of Microorganisms (GCM) 10K type strain sequencing project: providing services to taxonomists for standard genome sequencing and annotation.</title>
        <authorList>
            <consortium name="The Broad Institute Genomics Platform"/>
            <consortium name="The Broad Institute Genome Sequencing Center for Infectious Disease"/>
            <person name="Wu L."/>
            <person name="Ma J."/>
        </authorList>
    </citation>
    <scope>NUCLEOTIDE SEQUENCE [LARGE SCALE GENOMIC DNA]</scope>
    <source>
        <strain evidence="3 4">JCM 11574</strain>
    </source>
</reference>
<keyword evidence="4" id="KW-1185">Reference proteome</keyword>
<dbReference type="PANTHER" id="PTHR43798">
    <property type="entry name" value="MONOACYLGLYCEROL LIPASE"/>
    <property type="match status" value="1"/>
</dbReference>
<keyword evidence="3" id="KW-0378">Hydrolase</keyword>
<evidence type="ECO:0000313" key="4">
    <source>
        <dbReference type="Proteomes" id="UP001500893"/>
    </source>
</evidence>
<accession>A0ABN3V5N1</accession>
<gene>
    <name evidence="3" type="ORF">GCM10010521_66730</name>
</gene>
<sequence length="282" mass="30840">MTEETGSSEATEAARRPQRPLHHVEFGSGTPVLLLPGHTVDHRLLLPLEPVFAARRGWRRIYADLPGSGRSPRLTGPVTAEAMDEAVLRFVDEAVGDEPFAVVGISYGGRLARRLIAERGPQVRGTALIAPPVRPGGERVLPERQVLTRDEALLAALEPADREAFAGIALYQDDAGWSAFRDHVLPGIRAHHREDAAALLTAYRSEEPPESRTGTHDGRHLLVTGRQDHLVGWRDQVELLEHYPRATYAVVDGAGHHVHLDQPDAVHGLLGNWLDTLAVPQA</sequence>
<organism evidence="3 4">
    <name type="scientific">Streptomyces rameus</name>
    <dbReference type="NCBI Taxonomy" id="68261"/>
    <lineage>
        <taxon>Bacteria</taxon>
        <taxon>Bacillati</taxon>
        <taxon>Actinomycetota</taxon>
        <taxon>Actinomycetes</taxon>
        <taxon>Kitasatosporales</taxon>
        <taxon>Streptomycetaceae</taxon>
        <taxon>Streptomyces</taxon>
    </lineage>
</organism>